<dbReference type="Proteomes" id="UP001165122">
    <property type="component" value="Unassembled WGS sequence"/>
</dbReference>
<evidence type="ECO:0000313" key="5">
    <source>
        <dbReference type="EMBL" id="GMH54112.1"/>
    </source>
</evidence>
<keyword evidence="3" id="KW-0472">Membrane</keyword>
<sequence length="625" mass="69315">MKAFARRTSDSGSERSSSKPPAPPAPSPAGNGEQQSGDGYQMKIKSDYFTSSSSSSSSSSNTLVFGFGSNSIEQVRERCNSQRLQAIPASIKGWTRIFAGSSNRWEGGGVASIVKDEKSTVLGTAVRLNKAELRLLDACEGIAVGGDANPYSSKGNRYYRVKLTISTAQGEEEGEAYVRTSSEWENPPSQRYLEACWRNIAGSHRDKTSTLSILDSSLKRRGSFDGTDPWKKARQSGIHSPLYKSASTIIERLNKHKFFASATTTVNPAAAPAKAKREQINVFVGLAVYELSHLNAVESSFFAKIRLHRFFQYPTSAVPKDLLNRAIADGGMTVLKHGEDERLTEEVPLIEFYNEVAKECLDPPAFRLYHNPAKSPPTAIMVNDLHAVTFREHFELEDFPFDSQQCQVDLRFLQYKFRDMYRLKVHAVQYQKGSLSMNEWTMHEPRVDIRSPDVSVIQLLVKRRPKFYIINIGVMLSALSLLSSTAFACDVEAVGERMGITLTLLLTAVAYKIVLGDGLPKVPYLTQIDIFMFLCVGSLFICSVTALIPNLIGARWGEEIGEVCNFWMLIAFVASLLVPLLAWIRGSYNVFKRGNGGVPMLVHDVKGNFTYFAFEDCPCMANGVM</sequence>
<dbReference type="Gene3D" id="2.70.170.10">
    <property type="entry name" value="Neurotransmitter-gated ion-channel ligand-binding domain"/>
    <property type="match status" value="1"/>
</dbReference>
<feature type="region of interest" description="Disordered" evidence="2">
    <location>
        <begin position="1"/>
        <end position="40"/>
    </location>
</feature>
<dbReference type="GO" id="GO:0016020">
    <property type="term" value="C:membrane"/>
    <property type="evidence" value="ECO:0007669"/>
    <property type="project" value="UniProtKB-SubCell"/>
</dbReference>
<dbReference type="GO" id="GO:0004888">
    <property type="term" value="F:transmembrane signaling receptor activity"/>
    <property type="evidence" value="ECO:0007669"/>
    <property type="project" value="InterPro"/>
</dbReference>
<feature type="transmembrane region" description="Helical" evidence="3">
    <location>
        <begin position="500"/>
        <end position="519"/>
    </location>
</feature>
<keyword evidence="3" id="KW-1133">Transmembrane helix</keyword>
<feature type="transmembrane region" description="Helical" evidence="3">
    <location>
        <begin position="467"/>
        <end position="488"/>
    </location>
</feature>
<keyword evidence="6" id="KW-1185">Reference proteome</keyword>
<dbReference type="Pfam" id="PF06094">
    <property type="entry name" value="GGACT"/>
    <property type="match status" value="1"/>
</dbReference>
<dbReference type="InterPro" id="IPR009288">
    <property type="entry name" value="AIG2-like_dom"/>
</dbReference>
<gene>
    <name evidence="5" type="ORF">TrLO_g12803</name>
</gene>
<evidence type="ECO:0000256" key="1">
    <source>
        <dbReference type="ARBA" id="ARBA00004141"/>
    </source>
</evidence>
<feature type="transmembrane region" description="Helical" evidence="3">
    <location>
        <begin position="566"/>
        <end position="584"/>
    </location>
</feature>
<name>A0A9W6ZMS3_9STRA</name>
<dbReference type="CDD" id="cd06661">
    <property type="entry name" value="GGCT_like"/>
    <property type="match status" value="1"/>
</dbReference>
<dbReference type="InterPro" id="IPR038050">
    <property type="entry name" value="Neuro_actylchol_rec"/>
</dbReference>
<dbReference type="InterPro" id="IPR036568">
    <property type="entry name" value="GGCT-like_sf"/>
</dbReference>
<feature type="transmembrane region" description="Helical" evidence="3">
    <location>
        <begin position="531"/>
        <end position="554"/>
    </location>
</feature>
<dbReference type="PANTHER" id="PTHR18945">
    <property type="entry name" value="NEUROTRANSMITTER GATED ION CHANNEL"/>
    <property type="match status" value="1"/>
</dbReference>
<evidence type="ECO:0000256" key="3">
    <source>
        <dbReference type="SAM" id="Phobius"/>
    </source>
</evidence>
<comment type="subcellular location">
    <subcellularLocation>
        <location evidence="1">Membrane</location>
        <topology evidence="1">Multi-pass membrane protein</topology>
    </subcellularLocation>
</comment>
<dbReference type="InterPro" id="IPR036719">
    <property type="entry name" value="Neuro-gated_channel_TM_sf"/>
</dbReference>
<dbReference type="Gene3D" id="1.20.58.390">
    <property type="entry name" value="Neurotransmitter-gated ion-channel transmembrane domain"/>
    <property type="match status" value="1"/>
</dbReference>
<dbReference type="EMBL" id="BRXW01000431">
    <property type="protein sequence ID" value="GMH54112.1"/>
    <property type="molecule type" value="Genomic_DNA"/>
</dbReference>
<dbReference type="Gene3D" id="3.10.490.10">
    <property type="entry name" value="Gamma-glutamyl cyclotransferase-like"/>
    <property type="match status" value="1"/>
</dbReference>
<dbReference type="SUPFAM" id="SSF90112">
    <property type="entry name" value="Neurotransmitter-gated ion-channel transmembrane pore"/>
    <property type="match status" value="1"/>
</dbReference>
<comment type="caution">
    <text evidence="5">The sequence shown here is derived from an EMBL/GenBank/DDBJ whole genome shotgun (WGS) entry which is preliminary data.</text>
</comment>
<dbReference type="InterPro" id="IPR013024">
    <property type="entry name" value="GGCT-like"/>
</dbReference>
<evidence type="ECO:0000259" key="4">
    <source>
        <dbReference type="Pfam" id="PF06094"/>
    </source>
</evidence>
<organism evidence="5 6">
    <name type="scientific">Triparma laevis f. longispina</name>
    <dbReference type="NCBI Taxonomy" id="1714387"/>
    <lineage>
        <taxon>Eukaryota</taxon>
        <taxon>Sar</taxon>
        <taxon>Stramenopiles</taxon>
        <taxon>Ochrophyta</taxon>
        <taxon>Bolidophyceae</taxon>
        <taxon>Parmales</taxon>
        <taxon>Triparmaceae</taxon>
        <taxon>Triparma</taxon>
    </lineage>
</organism>
<evidence type="ECO:0000256" key="2">
    <source>
        <dbReference type="SAM" id="MobiDB-lite"/>
    </source>
</evidence>
<dbReference type="InterPro" id="IPR036734">
    <property type="entry name" value="Neur_chan_lig-bd_sf"/>
</dbReference>
<accession>A0A9W6ZMS3</accession>
<keyword evidence="3" id="KW-0812">Transmembrane</keyword>
<feature type="domain" description="Gamma-glutamylcyclotransferase AIG2-like" evidence="4">
    <location>
        <begin position="64"/>
        <end position="186"/>
    </location>
</feature>
<dbReference type="OrthoDB" id="203862at2759"/>
<dbReference type="SUPFAM" id="SSF110857">
    <property type="entry name" value="Gamma-glutamyl cyclotransferase-like"/>
    <property type="match status" value="1"/>
</dbReference>
<feature type="compositionally biased region" description="Basic and acidic residues" evidence="2">
    <location>
        <begin position="7"/>
        <end position="17"/>
    </location>
</feature>
<proteinExistence type="predicted"/>
<evidence type="ECO:0000313" key="6">
    <source>
        <dbReference type="Proteomes" id="UP001165122"/>
    </source>
</evidence>
<dbReference type="InterPro" id="IPR006201">
    <property type="entry name" value="Neur_channel"/>
</dbReference>
<protein>
    <recommendedName>
        <fullName evidence="4">Gamma-glutamylcyclotransferase AIG2-like domain-containing protein</fullName>
    </recommendedName>
</protein>
<dbReference type="GO" id="GO:0005230">
    <property type="term" value="F:extracellular ligand-gated monoatomic ion channel activity"/>
    <property type="evidence" value="ECO:0007669"/>
    <property type="project" value="InterPro"/>
</dbReference>
<reference evidence="6" key="1">
    <citation type="journal article" date="2023" name="Commun. Biol.">
        <title>Genome analysis of Parmales, the sister group of diatoms, reveals the evolutionary specialization of diatoms from phago-mixotrophs to photoautotrophs.</title>
        <authorList>
            <person name="Ban H."/>
            <person name="Sato S."/>
            <person name="Yoshikawa S."/>
            <person name="Yamada K."/>
            <person name="Nakamura Y."/>
            <person name="Ichinomiya M."/>
            <person name="Sato N."/>
            <person name="Blanc-Mathieu R."/>
            <person name="Endo H."/>
            <person name="Kuwata A."/>
            <person name="Ogata H."/>
        </authorList>
    </citation>
    <scope>NUCLEOTIDE SEQUENCE [LARGE SCALE GENOMIC DNA]</scope>
    <source>
        <strain evidence="6">NIES 3700</strain>
    </source>
</reference>
<dbReference type="AlphaFoldDB" id="A0A9W6ZMS3"/>